<dbReference type="AlphaFoldDB" id="A0AAP2GHM3"/>
<evidence type="ECO:0000313" key="2">
    <source>
        <dbReference type="Proteomes" id="UP001319200"/>
    </source>
</evidence>
<accession>A0AAP2GHM3</accession>
<name>A0AAP2GHM3_9BACT</name>
<comment type="caution">
    <text evidence="1">The sequence shown here is derived from an EMBL/GenBank/DDBJ whole genome shotgun (WGS) entry which is preliminary data.</text>
</comment>
<reference evidence="1 2" key="1">
    <citation type="submission" date="2021-05" db="EMBL/GenBank/DDBJ databases">
        <title>A Polyphasic approach of four new species of the genus Ohtaekwangia: Ohtaekwangia histidinii sp. nov., Ohtaekwangia cretensis sp. nov., Ohtaekwangia indiensis sp. nov., Ohtaekwangia reichenbachii sp. nov. from diverse environment.</title>
        <authorList>
            <person name="Octaviana S."/>
        </authorList>
    </citation>
    <scope>NUCLEOTIDE SEQUENCE [LARGE SCALE GENOMIC DNA]</scope>
    <source>
        <strain evidence="1 2">PWU4</strain>
    </source>
</reference>
<organism evidence="1 2">
    <name type="scientific">Chryseosolibacter histidini</name>
    <dbReference type="NCBI Taxonomy" id="2782349"/>
    <lineage>
        <taxon>Bacteria</taxon>
        <taxon>Pseudomonadati</taxon>
        <taxon>Bacteroidota</taxon>
        <taxon>Cytophagia</taxon>
        <taxon>Cytophagales</taxon>
        <taxon>Chryseotaleaceae</taxon>
        <taxon>Chryseosolibacter</taxon>
    </lineage>
</organism>
<dbReference type="RefSeq" id="WP_254161250.1">
    <property type="nucleotide sequence ID" value="NZ_JAHESF010000003.1"/>
</dbReference>
<dbReference type="EMBL" id="JAHESF010000003">
    <property type="protein sequence ID" value="MBT1696186.1"/>
    <property type="molecule type" value="Genomic_DNA"/>
</dbReference>
<gene>
    <name evidence="1" type="ORF">KK083_04830</name>
</gene>
<evidence type="ECO:0000313" key="1">
    <source>
        <dbReference type="EMBL" id="MBT1696186.1"/>
    </source>
</evidence>
<keyword evidence="2" id="KW-1185">Reference proteome</keyword>
<dbReference type="Proteomes" id="UP001319200">
    <property type="component" value="Unassembled WGS sequence"/>
</dbReference>
<protein>
    <submittedName>
        <fullName evidence="1">Uncharacterized protein</fullName>
    </submittedName>
</protein>
<sequence length="152" mass="17180">MTAEELRTIAEAHVAGLNGSSPPHAQIKFGIGEMTEFLTCYYFDFRLLDANDQEYKEPPVAGAPGFIVSKNDKQAKTISLGDLGALKRREVELTEIYQMLADVKERNTSLMKLKSKYDLTSKQLLCVKRLLDDHEIDRNSSEELITEILKDI</sequence>
<proteinExistence type="predicted"/>